<keyword evidence="1" id="KW-0472">Membrane</keyword>
<reference evidence="2" key="1">
    <citation type="submission" date="2014-09" db="EMBL/GenBank/DDBJ databases">
        <authorList>
            <person name="Magalhaes I.L.F."/>
            <person name="Oliveira U."/>
            <person name="Santos F.R."/>
            <person name="Vidigal T.H.D.A."/>
            <person name="Brescovit A.D."/>
            <person name="Santos A.J."/>
        </authorList>
    </citation>
    <scope>NUCLEOTIDE SEQUENCE</scope>
    <source>
        <tissue evidence="2">Shoot tissue taken approximately 20 cm above the soil surface</tissue>
    </source>
</reference>
<evidence type="ECO:0000313" key="2">
    <source>
        <dbReference type="EMBL" id="JAD39072.1"/>
    </source>
</evidence>
<name>A0A0A8ZWA4_ARUDO</name>
<keyword evidence="1" id="KW-0812">Transmembrane</keyword>
<dbReference type="EMBL" id="GBRH01258823">
    <property type="protein sequence ID" value="JAD39072.1"/>
    <property type="molecule type" value="Transcribed_RNA"/>
</dbReference>
<evidence type="ECO:0000256" key="1">
    <source>
        <dbReference type="SAM" id="Phobius"/>
    </source>
</evidence>
<reference evidence="2" key="2">
    <citation type="journal article" date="2015" name="Data Brief">
        <title>Shoot transcriptome of the giant reed, Arundo donax.</title>
        <authorList>
            <person name="Barrero R.A."/>
            <person name="Guerrero F.D."/>
            <person name="Moolhuijzen P."/>
            <person name="Goolsby J.A."/>
            <person name="Tidwell J."/>
            <person name="Bellgard S.E."/>
            <person name="Bellgard M.I."/>
        </authorList>
    </citation>
    <scope>NUCLEOTIDE SEQUENCE</scope>
    <source>
        <tissue evidence="2">Shoot tissue taken approximately 20 cm above the soil surface</tissue>
    </source>
</reference>
<proteinExistence type="predicted"/>
<protein>
    <submittedName>
        <fullName evidence="2">Uncharacterized protein</fullName>
    </submittedName>
</protein>
<sequence length="74" mass="8631">MTRALFICQVQNSELLHIFQPFLCTELHIGFIVVLSVFALSLLSITVCWEYLPRSFRISDHIRYCFLFGCLVSM</sequence>
<keyword evidence="1" id="KW-1133">Transmembrane helix</keyword>
<organism evidence="2">
    <name type="scientific">Arundo donax</name>
    <name type="common">Giant reed</name>
    <name type="synonym">Donax arundinaceus</name>
    <dbReference type="NCBI Taxonomy" id="35708"/>
    <lineage>
        <taxon>Eukaryota</taxon>
        <taxon>Viridiplantae</taxon>
        <taxon>Streptophyta</taxon>
        <taxon>Embryophyta</taxon>
        <taxon>Tracheophyta</taxon>
        <taxon>Spermatophyta</taxon>
        <taxon>Magnoliopsida</taxon>
        <taxon>Liliopsida</taxon>
        <taxon>Poales</taxon>
        <taxon>Poaceae</taxon>
        <taxon>PACMAD clade</taxon>
        <taxon>Arundinoideae</taxon>
        <taxon>Arundineae</taxon>
        <taxon>Arundo</taxon>
    </lineage>
</organism>
<accession>A0A0A8ZWA4</accession>
<feature type="transmembrane region" description="Helical" evidence="1">
    <location>
        <begin position="29"/>
        <end position="52"/>
    </location>
</feature>
<dbReference type="AlphaFoldDB" id="A0A0A8ZWA4"/>